<dbReference type="CDD" id="cd18090">
    <property type="entry name" value="Arginine_MT_Sfm1"/>
    <property type="match status" value="1"/>
</dbReference>
<accession>A0A7C4JKY1</accession>
<proteinExistence type="predicted"/>
<evidence type="ECO:0000313" key="1">
    <source>
        <dbReference type="EMBL" id="HGQ59761.1"/>
    </source>
</evidence>
<organism evidence="2">
    <name type="scientific">Staphylothermus marinus</name>
    <dbReference type="NCBI Taxonomy" id="2280"/>
    <lineage>
        <taxon>Archaea</taxon>
        <taxon>Thermoproteota</taxon>
        <taxon>Thermoprotei</taxon>
        <taxon>Desulfurococcales</taxon>
        <taxon>Desulfurococcaceae</taxon>
        <taxon>Staphylothermus</taxon>
    </lineage>
</organism>
<evidence type="ECO:0000313" key="2">
    <source>
        <dbReference type="EMBL" id="HGQ73600.1"/>
    </source>
</evidence>
<dbReference type="InterPro" id="IPR007364">
    <property type="entry name" value="SFM1-like"/>
</dbReference>
<dbReference type="GO" id="GO:0035241">
    <property type="term" value="F:protein-arginine omega-N monomethyltransferase activity"/>
    <property type="evidence" value="ECO:0007669"/>
    <property type="project" value="TreeGrafter"/>
</dbReference>
<name>A0A7C4JKY1_STAMA</name>
<comment type="caution">
    <text evidence="2">The sequence shown here is derived from an EMBL/GenBank/DDBJ whole genome shotgun (WGS) entry which is preliminary data.</text>
</comment>
<dbReference type="PANTHER" id="PTHR35517:SF1">
    <property type="entry name" value="PROTEIN ARGININE N-METHYLTRANSFERASE SFM1"/>
    <property type="match status" value="1"/>
</dbReference>
<sequence length="211" mass="24223">MGRKPLIVIEHLEDNISIWLILEYRQASLIYGRENIVFTNVPNKYHKLLNKFGRVTSDSIVELVRRGDIKPYELIVLDPLAKEPLTYNDLVESKYVVVGGILGDHPPRGRTRTYITNNLGNVKARNIGDKQYSIDGSVYVVKYLLDNRNFLNYKFVDSIEIVTNHGLIILPYRYPVDGDNVVIADGLIEYLTKGSIPDRIAREIFSERDRT</sequence>
<dbReference type="EMBL" id="DTBE01000092">
    <property type="protein sequence ID" value="HGQ59761.1"/>
    <property type="molecule type" value="Genomic_DNA"/>
</dbReference>
<dbReference type="PANTHER" id="PTHR35517">
    <property type="entry name" value="PROTEIN ARGININE N-METHYLTRANSFERASE SFM1"/>
    <property type="match status" value="1"/>
</dbReference>
<gene>
    <name evidence="1" type="ORF">ENU09_03495</name>
    <name evidence="2" type="ORF">ENU20_00775</name>
</gene>
<dbReference type="AlphaFoldDB" id="A0A7C4JKY1"/>
<reference evidence="2" key="1">
    <citation type="journal article" date="2020" name="mSystems">
        <title>Genome- and Community-Level Interaction Insights into Carbon Utilization and Element Cycling Functions of Hydrothermarchaeota in Hydrothermal Sediment.</title>
        <authorList>
            <person name="Zhou Z."/>
            <person name="Liu Y."/>
            <person name="Xu W."/>
            <person name="Pan J."/>
            <person name="Luo Z.H."/>
            <person name="Li M."/>
        </authorList>
    </citation>
    <scope>NUCLEOTIDE SEQUENCE [LARGE SCALE GENOMIC DNA]</scope>
    <source>
        <strain evidence="1">SpSt-638</strain>
        <strain evidence="2">SpSt-648</strain>
    </source>
</reference>
<dbReference type="Pfam" id="PF04252">
    <property type="entry name" value="SFM1-like"/>
    <property type="match status" value="1"/>
</dbReference>
<protein>
    <submittedName>
        <fullName evidence="2">Uncharacterized protein</fullName>
    </submittedName>
</protein>
<dbReference type="EMBL" id="DTBP01000010">
    <property type="protein sequence ID" value="HGQ73600.1"/>
    <property type="molecule type" value="Genomic_DNA"/>
</dbReference>